<organism evidence="1 2">
    <name type="scientific">Rickenella mellea</name>
    <dbReference type="NCBI Taxonomy" id="50990"/>
    <lineage>
        <taxon>Eukaryota</taxon>
        <taxon>Fungi</taxon>
        <taxon>Dikarya</taxon>
        <taxon>Basidiomycota</taxon>
        <taxon>Agaricomycotina</taxon>
        <taxon>Agaricomycetes</taxon>
        <taxon>Hymenochaetales</taxon>
        <taxon>Rickenellaceae</taxon>
        <taxon>Rickenella</taxon>
    </lineage>
</organism>
<reference evidence="1 2" key="1">
    <citation type="submission" date="2018-06" db="EMBL/GenBank/DDBJ databases">
        <title>A transcriptomic atlas of mushroom development highlights an independent origin of complex multicellularity.</title>
        <authorList>
            <consortium name="DOE Joint Genome Institute"/>
            <person name="Krizsan K."/>
            <person name="Almasi E."/>
            <person name="Merenyi Z."/>
            <person name="Sahu N."/>
            <person name="Viragh M."/>
            <person name="Koszo T."/>
            <person name="Mondo S."/>
            <person name="Kiss B."/>
            <person name="Balint B."/>
            <person name="Kues U."/>
            <person name="Barry K."/>
            <person name="Hegedus J.C."/>
            <person name="Henrissat B."/>
            <person name="Johnson J."/>
            <person name="Lipzen A."/>
            <person name="Ohm R."/>
            <person name="Nagy I."/>
            <person name="Pangilinan J."/>
            <person name="Yan J."/>
            <person name="Xiong Y."/>
            <person name="Grigoriev I.V."/>
            <person name="Hibbett D.S."/>
            <person name="Nagy L.G."/>
        </authorList>
    </citation>
    <scope>NUCLEOTIDE SEQUENCE [LARGE SCALE GENOMIC DNA]</scope>
    <source>
        <strain evidence="1 2">SZMC22713</strain>
    </source>
</reference>
<dbReference type="SUPFAM" id="SSF57850">
    <property type="entry name" value="RING/U-box"/>
    <property type="match status" value="1"/>
</dbReference>
<accession>A0A4Y7PL93</accession>
<dbReference type="InterPro" id="IPR013083">
    <property type="entry name" value="Znf_RING/FYVE/PHD"/>
</dbReference>
<dbReference type="VEuPathDB" id="FungiDB:BD410DRAFT_809102"/>
<keyword evidence="2" id="KW-1185">Reference proteome</keyword>
<name>A0A4Y7PL93_9AGAM</name>
<evidence type="ECO:0000313" key="1">
    <source>
        <dbReference type="EMBL" id="TDL15210.1"/>
    </source>
</evidence>
<dbReference type="EMBL" id="ML170285">
    <property type="protein sequence ID" value="TDL15210.1"/>
    <property type="molecule type" value="Genomic_DNA"/>
</dbReference>
<protein>
    <submittedName>
        <fullName evidence="1">Uncharacterized protein</fullName>
    </submittedName>
</protein>
<dbReference type="AlphaFoldDB" id="A0A4Y7PL93"/>
<sequence length="213" mass="23533">MAASSCLSGHVFGKKCITQNFTESDSETCPTCRQAVDSSCMALVYLNPASTLLNEELAQRCAQFEAQLELLNIVDLLPYSVVDEFEILLDILLATDGLGLEAESEPLSNLQGLLNELRSGDSMFGYVRGLDIYCNNVIKAIEEAVAATARCNADIQKLTSQILTDRQTAKEMRGKLSKMTKLVKRGISLNTEKWMADDDKEWTPAKCEKSQHL</sequence>
<dbReference type="Proteomes" id="UP000294933">
    <property type="component" value="Unassembled WGS sequence"/>
</dbReference>
<gene>
    <name evidence="1" type="ORF">BD410DRAFT_809102</name>
</gene>
<evidence type="ECO:0000313" key="2">
    <source>
        <dbReference type="Proteomes" id="UP000294933"/>
    </source>
</evidence>
<proteinExistence type="predicted"/>
<dbReference type="Gene3D" id="3.30.40.10">
    <property type="entry name" value="Zinc/RING finger domain, C3HC4 (zinc finger)"/>
    <property type="match status" value="1"/>
</dbReference>